<dbReference type="Proteomes" id="UP000318053">
    <property type="component" value="Unassembled WGS sequence"/>
</dbReference>
<keyword evidence="1" id="KW-0472">Membrane</keyword>
<sequence>MADRLVHAGISASRAGHSLKGLQNTAQRHLRCLFTRPAKLGRSEDEPFAGLPGRADNAREYLKPAQPQFDNSPALASKRVANTLVMRSCMLRTSNIRRSNIACFFWESSDVTEPVNAPAAPSSVSPLGLTLFVIYTLLYLGFVLLNAFATETMDMVVVAGLNLAIVYGFGLIIAAIVMAFIYGFALRGDTGSHPAADDKGESA</sequence>
<dbReference type="AlphaFoldDB" id="A0A5C5XAN6"/>
<evidence type="ECO:0000256" key="1">
    <source>
        <dbReference type="SAM" id="Phobius"/>
    </source>
</evidence>
<name>A0A5C5XAN6_9BACT</name>
<reference evidence="2 3" key="1">
    <citation type="submission" date="2019-02" db="EMBL/GenBank/DDBJ databases">
        <title>Deep-cultivation of Planctomycetes and their phenomic and genomic characterization uncovers novel biology.</title>
        <authorList>
            <person name="Wiegand S."/>
            <person name="Jogler M."/>
            <person name="Boedeker C."/>
            <person name="Pinto D."/>
            <person name="Vollmers J."/>
            <person name="Rivas-Marin E."/>
            <person name="Kohn T."/>
            <person name="Peeters S.H."/>
            <person name="Heuer A."/>
            <person name="Rast P."/>
            <person name="Oberbeckmann S."/>
            <person name="Bunk B."/>
            <person name="Jeske O."/>
            <person name="Meyerdierks A."/>
            <person name="Storesund J.E."/>
            <person name="Kallscheuer N."/>
            <person name="Luecker S."/>
            <person name="Lage O.M."/>
            <person name="Pohl T."/>
            <person name="Merkel B.J."/>
            <person name="Hornburger P."/>
            <person name="Mueller R.-W."/>
            <person name="Bruemmer F."/>
            <person name="Labrenz M."/>
            <person name="Spormann A.M."/>
            <person name="Op Den Camp H."/>
            <person name="Overmann J."/>
            <person name="Amann R."/>
            <person name="Jetten M.S.M."/>
            <person name="Mascher T."/>
            <person name="Medema M.H."/>
            <person name="Devos D.P."/>
            <person name="Kaster A.-K."/>
            <person name="Ovreas L."/>
            <person name="Rohde M."/>
            <person name="Galperin M.Y."/>
            <person name="Jogler C."/>
        </authorList>
    </citation>
    <scope>NUCLEOTIDE SEQUENCE [LARGE SCALE GENOMIC DNA]</scope>
    <source>
        <strain evidence="2 3">CA85</strain>
    </source>
</reference>
<evidence type="ECO:0008006" key="4">
    <source>
        <dbReference type="Google" id="ProtNLM"/>
    </source>
</evidence>
<accession>A0A5C5XAN6</accession>
<keyword evidence="1" id="KW-1133">Transmembrane helix</keyword>
<protein>
    <recommendedName>
        <fullName evidence="4">DUF485 domain-containing protein</fullName>
    </recommendedName>
</protein>
<proteinExistence type="predicted"/>
<keyword evidence="3" id="KW-1185">Reference proteome</keyword>
<feature type="transmembrane region" description="Helical" evidence="1">
    <location>
        <begin position="127"/>
        <end position="149"/>
    </location>
</feature>
<organism evidence="2 3">
    <name type="scientific">Allorhodopirellula solitaria</name>
    <dbReference type="NCBI Taxonomy" id="2527987"/>
    <lineage>
        <taxon>Bacteria</taxon>
        <taxon>Pseudomonadati</taxon>
        <taxon>Planctomycetota</taxon>
        <taxon>Planctomycetia</taxon>
        <taxon>Pirellulales</taxon>
        <taxon>Pirellulaceae</taxon>
        <taxon>Allorhodopirellula</taxon>
    </lineage>
</organism>
<keyword evidence="1" id="KW-0812">Transmembrane</keyword>
<dbReference type="InterPro" id="IPR007436">
    <property type="entry name" value="DUF485"/>
</dbReference>
<gene>
    <name evidence="2" type="ORF">CA85_39410</name>
</gene>
<evidence type="ECO:0000313" key="3">
    <source>
        <dbReference type="Proteomes" id="UP000318053"/>
    </source>
</evidence>
<feature type="transmembrane region" description="Helical" evidence="1">
    <location>
        <begin position="161"/>
        <end position="185"/>
    </location>
</feature>
<dbReference type="EMBL" id="SJPK01000011">
    <property type="protein sequence ID" value="TWT59245.1"/>
    <property type="molecule type" value="Genomic_DNA"/>
</dbReference>
<dbReference type="Pfam" id="PF04341">
    <property type="entry name" value="DUF485"/>
    <property type="match status" value="1"/>
</dbReference>
<evidence type="ECO:0000313" key="2">
    <source>
        <dbReference type="EMBL" id="TWT59245.1"/>
    </source>
</evidence>
<comment type="caution">
    <text evidence="2">The sequence shown here is derived from an EMBL/GenBank/DDBJ whole genome shotgun (WGS) entry which is preliminary data.</text>
</comment>